<dbReference type="InterPro" id="IPR017853">
    <property type="entry name" value="GH"/>
</dbReference>
<dbReference type="AlphaFoldDB" id="A0A8J4PVE1"/>
<dbReference type="GO" id="GO:0008061">
    <property type="term" value="F:chitin binding"/>
    <property type="evidence" value="ECO:0007669"/>
    <property type="project" value="InterPro"/>
</dbReference>
<dbReference type="EMBL" id="AJWJ01000152">
    <property type="protein sequence ID" value="KAF2074335.1"/>
    <property type="molecule type" value="Genomic_DNA"/>
</dbReference>
<evidence type="ECO:0000256" key="3">
    <source>
        <dbReference type="SAM" id="SignalP"/>
    </source>
</evidence>
<dbReference type="SMART" id="SM00636">
    <property type="entry name" value="Glyco_18"/>
    <property type="match status" value="1"/>
</dbReference>
<organism evidence="5 6">
    <name type="scientific">Polysphondylium violaceum</name>
    <dbReference type="NCBI Taxonomy" id="133409"/>
    <lineage>
        <taxon>Eukaryota</taxon>
        <taxon>Amoebozoa</taxon>
        <taxon>Evosea</taxon>
        <taxon>Eumycetozoa</taxon>
        <taxon>Dictyostelia</taxon>
        <taxon>Dictyosteliales</taxon>
        <taxon>Dictyosteliaceae</taxon>
        <taxon>Polysphondylium</taxon>
    </lineage>
</organism>
<sequence length="389" mass="45111">MKININYILFVVVILVAAIAVVSSQETFTDDEESLLTSKDVRKRNLIRENIKPTVILKNANMYYKDTSRKSFKSNTLAYITPWNSKGYQIAETFKHKFTHLSPVWYQIKYEKSSFLIEGDHNVDKGWVDRVRDGSKTKVLPRFAFEGNAWNTNTFETTLKNQKFINSLIETLKKHNFDGLVLEGIIYMTNRDVRNKFLETLAEKLHALNKELIIVITPISQDKSRPPLFNEIDFAMLSKTVDGFSLMTYDYAPSQGANAPKQWVEDNIKIYLSYYRSDESNPEAISQKLFVGIPFYGYKVSMSKNQQQPSPVVGHEYLKLLKSNKDQKIIWNDMTQEHSLAYFDKGVQTVVTYPSLLFIDQRIQLAKEYKVSISIWEIGQGLDYFYDLL</sequence>
<evidence type="ECO:0000259" key="4">
    <source>
        <dbReference type="PROSITE" id="PS51910"/>
    </source>
</evidence>
<dbReference type="SUPFAM" id="SSF51445">
    <property type="entry name" value="(Trans)glycosidases"/>
    <property type="match status" value="1"/>
</dbReference>
<protein>
    <recommendedName>
        <fullName evidence="2">Chitinase domain-containing protein 1</fullName>
    </recommendedName>
</protein>
<accession>A0A8J4PVE1</accession>
<evidence type="ECO:0000313" key="6">
    <source>
        <dbReference type="Proteomes" id="UP000695562"/>
    </source>
</evidence>
<dbReference type="Gene3D" id="3.10.50.10">
    <property type="match status" value="1"/>
</dbReference>
<feature type="chain" id="PRO_5035316310" description="Chitinase domain-containing protein 1" evidence="3">
    <location>
        <begin position="25"/>
        <end position="389"/>
    </location>
</feature>
<gene>
    <name evidence="5" type="ORF">CYY_004356</name>
</gene>
<keyword evidence="6" id="KW-1185">Reference proteome</keyword>
<evidence type="ECO:0000313" key="5">
    <source>
        <dbReference type="EMBL" id="KAF2074335.1"/>
    </source>
</evidence>
<dbReference type="InterPro" id="IPR011583">
    <property type="entry name" value="Chitinase_II/V-like_cat"/>
</dbReference>
<feature type="domain" description="GH18" evidence="4">
    <location>
        <begin position="74"/>
        <end position="389"/>
    </location>
</feature>
<feature type="signal peptide" evidence="3">
    <location>
        <begin position="1"/>
        <end position="24"/>
    </location>
</feature>
<comment type="caution">
    <text evidence="5">The sequence shown here is derived from an EMBL/GenBank/DDBJ whole genome shotgun (WGS) entry which is preliminary data.</text>
</comment>
<dbReference type="Proteomes" id="UP000695562">
    <property type="component" value="Unassembled WGS sequence"/>
</dbReference>
<dbReference type="PANTHER" id="PTHR46066:SF2">
    <property type="entry name" value="CHITINASE DOMAIN-CONTAINING PROTEIN 1"/>
    <property type="match status" value="1"/>
</dbReference>
<reference evidence="5" key="1">
    <citation type="submission" date="2020-01" db="EMBL/GenBank/DDBJ databases">
        <title>Development of genomics and gene disruption for Polysphondylium violaceum indicates a role for the polyketide synthase stlB in stalk morphogenesis.</title>
        <authorList>
            <person name="Narita B."/>
            <person name="Kawabe Y."/>
            <person name="Kin K."/>
            <person name="Saito T."/>
            <person name="Gibbs R."/>
            <person name="Kuspa A."/>
            <person name="Muzny D."/>
            <person name="Queller D."/>
            <person name="Richards S."/>
            <person name="Strassman J."/>
            <person name="Sucgang R."/>
            <person name="Worley K."/>
            <person name="Schaap P."/>
        </authorList>
    </citation>
    <scope>NUCLEOTIDE SEQUENCE</scope>
    <source>
        <strain evidence="5">QSvi11</strain>
    </source>
</reference>
<dbReference type="InterPro" id="IPR029070">
    <property type="entry name" value="Chitinase_insertion_sf"/>
</dbReference>
<dbReference type="PANTHER" id="PTHR46066">
    <property type="entry name" value="CHITINASE DOMAIN-CONTAINING PROTEIN 1 FAMILY MEMBER"/>
    <property type="match status" value="1"/>
</dbReference>
<dbReference type="GO" id="GO:0070492">
    <property type="term" value="F:oligosaccharide binding"/>
    <property type="evidence" value="ECO:0007669"/>
    <property type="project" value="TreeGrafter"/>
</dbReference>
<dbReference type="GO" id="GO:0012505">
    <property type="term" value="C:endomembrane system"/>
    <property type="evidence" value="ECO:0007669"/>
    <property type="project" value="TreeGrafter"/>
</dbReference>
<keyword evidence="3" id="KW-0732">Signal</keyword>
<dbReference type="Pfam" id="PF00704">
    <property type="entry name" value="Glyco_hydro_18"/>
    <property type="match status" value="1"/>
</dbReference>
<dbReference type="InterPro" id="IPR001223">
    <property type="entry name" value="Glyco_hydro18_cat"/>
</dbReference>
<name>A0A8J4PVE1_9MYCE</name>
<dbReference type="OrthoDB" id="10254444at2759"/>
<evidence type="ECO:0000256" key="1">
    <source>
        <dbReference type="ARBA" id="ARBA00009336"/>
    </source>
</evidence>
<evidence type="ECO:0000256" key="2">
    <source>
        <dbReference type="ARBA" id="ARBA00040976"/>
    </source>
</evidence>
<dbReference type="CDD" id="cd02876">
    <property type="entry name" value="GH18_SI-CLP"/>
    <property type="match status" value="1"/>
</dbReference>
<comment type="similarity">
    <text evidence="1">Belongs to the glycosyl hydrolase 18 family.</text>
</comment>
<dbReference type="PROSITE" id="PS51910">
    <property type="entry name" value="GH18_2"/>
    <property type="match status" value="1"/>
</dbReference>
<dbReference type="GO" id="GO:0005975">
    <property type="term" value="P:carbohydrate metabolic process"/>
    <property type="evidence" value="ECO:0007669"/>
    <property type="project" value="InterPro"/>
</dbReference>
<dbReference type="Gene3D" id="3.20.20.80">
    <property type="entry name" value="Glycosidases"/>
    <property type="match status" value="1"/>
</dbReference>
<proteinExistence type="inferred from homology"/>